<dbReference type="InterPro" id="IPR043502">
    <property type="entry name" value="DNA/RNA_pol_sf"/>
</dbReference>
<dbReference type="Pfam" id="PF18701">
    <property type="entry name" value="DUF5641"/>
    <property type="match status" value="1"/>
</dbReference>
<dbReference type="Gene3D" id="3.10.10.10">
    <property type="entry name" value="HIV Type 1 Reverse Transcriptase, subunit A, domain 1"/>
    <property type="match status" value="1"/>
</dbReference>
<dbReference type="PANTHER" id="PTHR47331:SF1">
    <property type="entry name" value="GAG-LIKE PROTEIN"/>
    <property type="match status" value="1"/>
</dbReference>
<evidence type="ECO:0008006" key="5">
    <source>
        <dbReference type="Google" id="ProtNLM"/>
    </source>
</evidence>
<dbReference type="EMBL" id="JABXBU010002227">
    <property type="protein sequence ID" value="KAF8774066.1"/>
    <property type="molecule type" value="Genomic_DNA"/>
</dbReference>
<dbReference type="Pfam" id="PF00078">
    <property type="entry name" value="RVT_1"/>
    <property type="match status" value="1"/>
</dbReference>
<dbReference type="PANTHER" id="PTHR47331">
    <property type="entry name" value="PHD-TYPE DOMAIN-CONTAINING PROTEIN"/>
    <property type="match status" value="1"/>
</dbReference>
<dbReference type="AlphaFoldDB" id="A0A8T0EN18"/>
<name>A0A8T0EN18_ARGBR</name>
<reference evidence="3" key="2">
    <citation type="submission" date="2020-06" db="EMBL/GenBank/DDBJ databases">
        <authorList>
            <person name="Sheffer M."/>
        </authorList>
    </citation>
    <scope>NUCLEOTIDE SEQUENCE</scope>
</reference>
<dbReference type="InterPro" id="IPR000477">
    <property type="entry name" value="RT_dom"/>
</dbReference>
<feature type="domain" description="Reverse transcriptase" evidence="1">
    <location>
        <begin position="377"/>
        <end position="491"/>
    </location>
</feature>
<evidence type="ECO:0000313" key="4">
    <source>
        <dbReference type="Proteomes" id="UP000807504"/>
    </source>
</evidence>
<feature type="domain" description="DUF5641" evidence="2">
    <location>
        <begin position="610"/>
        <end position="701"/>
    </location>
</feature>
<dbReference type="GO" id="GO:0071897">
    <property type="term" value="P:DNA biosynthetic process"/>
    <property type="evidence" value="ECO:0007669"/>
    <property type="project" value="UniProtKB-ARBA"/>
</dbReference>
<dbReference type="InterPro" id="IPR043128">
    <property type="entry name" value="Rev_trsase/Diguanyl_cyclase"/>
</dbReference>
<keyword evidence="4" id="KW-1185">Reference proteome</keyword>
<organism evidence="3 4">
    <name type="scientific">Argiope bruennichi</name>
    <name type="common">Wasp spider</name>
    <name type="synonym">Aranea bruennichi</name>
    <dbReference type="NCBI Taxonomy" id="94029"/>
    <lineage>
        <taxon>Eukaryota</taxon>
        <taxon>Metazoa</taxon>
        <taxon>Ecdysozoa</taxon>
        <taxon>Arthropoda</taxon>
        <taxon>Chelicerata</taxon>
        <taxon>Arachnida</taxon>
        <taxon>Araneae</taxon>
        <taxon>Araneomorphae</taxon>
        <taxon>Entelegynae</taxon>
        <taxon>Araneoidea</taxon>
        <taxon>Araneidae</taxon>
        <taxon>Argiope</taxon>
    </lineage>
</organism>
<dbReference type="Gene3D" id="3.30.70.270">
    <property type="match status" value="1"/>
</dbReference>
<evidence type="ECO:0000313" key="3">
    <source>
        <dbReference type="EMBL" id="KAF8774066.1"/>
    </source>
</evidence>
<dbReference type="InterPro" id="IPR040676">
    <property type="entry name" value="DUF5641"/>
</dbReference>
<evidence type="ECO:0000259" key="1">
    <source>
        <dbReference type="Pfam" id="PF00078"/>
    </source>
</evidence>
<comment type="caution">
    <text evidence="3">The sequence shown here is derived from an EMBL/GenBank/DDBJ whole genome shotgun (WGS) entry which is preliminary data.</text>
</comment>
<dbReference type="SUPFAM" id="SSF56672">
    <property type="entry name" value="DNA/RNA polymerases"/>
    <property type="match status" value="1"/>
</dbReference>
<evidence type="ECO:0000259" key="2">
    <source>
        <dbReference type="Pfam" id="PF18701"/>
    </source>
</evidence>
<proteinExistence type="predicted"/>
<protein>
    <recommendedName>
        <fullName evidence="5">DUF5641 domain-containing protein</fullName>
    </recommendedName>
</protein>
<accession>A0A8T0EN18</accession>
<dbReference type="Proteomes" id="UP000807504">
    <property type="component" value="Unassembled WGS sequence"/>
</dbReference>
<sequence>MCSKKPDKSPSVKNSPSTITLSNQCSRNRTVYLQTLCVIARGQGREKRVRILLDSASQYSHVSERLIAHLGLIPHRYENVIHSLFGGTQTKPKQHGVYSIELSALNRDYSCCLEVLSEGKICNSVPKITDQRILNNLRELNIEFSDSFSEDLEIDVLVGSNVLGRILLKKCCELDSGLSVVETKLGNTIIGMQNEVCHIDRNVMTTLAMYVRSIKLTDLWDLENLGISNPTLVESKHNSYEEALNDFQQKLTILPNGRYELQLPWKHDPANLPDNKGLTWVRHEKVIKRAASNGFLREYQKVFEDWENLGIIESVPEEEVKATKCHYLAHRPVIKLQSETTKYRPCFDGSACERGKPSLNQCLYKGINLLEVIPDILDRFRLYPIGLSADIEKAFLMLSVHPKDRDYLRFFYPSKEGELVYRHCRIVFGLNSSPFLLNASIKHLLDNAPLEYYDVVEKLKCSFYVDNCLSGVHNVKEEENFIDTAKKVLSKGCFNLRGWQSNVACKYVSQHTGDASVLGMLWNLDEDTLRCNINFEILTCETKITKRFILSSVQKVFDANGLLSPATLPPKLLLQETWRLKLPWDSELPKNIVNKFVKWINEMYLLKEKRIRYRRKLIHDFRSRFRKEYLGQLRQKRPGKSGHDFKVGEVVMIEEPSKKRVYWPLGKVISLLPGRDGKVRTLKLKLKNSELIRPIQRVYPLEVPFINNEIVKIDGVPTSSVKENELTNNAVIRNKITKSGRLVKIPERLGLFNEVLHAFE</sequence>
<reference evidence="3" key="1">
    <citation type="journal article" date="2020" name="bioRxiv">
        <title>Chromosome-level reference genome of the European wasp spider Argiope bruennichi: a resource for studies on range expansion and evolutionary adaptation.</title>
        <authorList>
            <person name="Sheffer M.M."/>
            <person name="Hoppe A."/>
            <person name="Krehenwinkel H."/>
            <person name="Uhl G."/>
            <person name="Kuss A.W."/>
            <person name="Jensen L."/>
            <person name="Jensen C."/>
            <person name="Gillespie R.G."/>
            <person name="Hoff K.J."/>
            <person name="Prost S."/>
        </authorList>
    </citation>
    <scope>NUCLEOTIDE SEQUENCE</scope>
</reference>
<gene>
    <name evidence="3" type="ORF">HNY73_016660</name>
</gene>